<keyword evidence="3" id="KW-0539">Nucleus</keyword>
<sequence>MEFTADNYKPADSKREEFRRYLEKSGVLDSLTKVLVALYEEPEKPSSAVDFLRQHIAGGLPDNSDIEALRLEISQLKERNKELEIELSILKGKCEKVEDKVEVQQTS</sequence>
<evidence type="ECO:0000313" key="5">
    <source>
        <dbReference type="Proteomes" id="UP001652625"/>
    </source>
</evidence>
<dbReference type="PANTHER" id="PTHR13168:SF0">
    <property type="entry name" value="C-MYC-BINDING PROTEIN"/>
    <property type="match status" value="1"/>
</dbReference>
<evidence type="ECO:0000256" key="2">
    <source>
        <dbReference type="ARBA" id="ARBA00009389"/>
    </source>
</evidence>
<keyword evidence="4" id="KW-0175">Coiled coil</keyword>
<evidence type="ECO:0000313" key="6">
    <source>
        <dbReference type="RefSeq" id="XP_065653324.1"/>
    </source>
</evidence>
<dbReference type="PANTHER" id="PTHR13168">
    <property type="entry name" value="ASSOCIATE OF C-MYC AMY-1"/>
    <property type="match status" value="1"/>
</dbReference>
<dbReference type="Proteomes" id="UP001652625">
    <property type="component" value="Chromosome 05"/>
</dbReference>
<keyword evidence="5" id="KW-1185">Reference proteome</keyword>
<dbReference type="RefSeq" id="XP_065653324.1">
    <property type="nucleotide sequence ID" value="XM_065797252.1"/>
</dbReference>
<evidence type="ECO:0000256" key="3">
    <source>
        <dbReference type="ARBA" id="ARBA00023242"/>
    </source>
</evidence>
<evidence type="ECO:0000256" key="1">
    <source>
        <dbReference type="ARBA" id="ARBA00004123"/>
    </source>
</evidence>
<proteinExistence type="inferred from homology"/>
<organism evidence="5 6">
    <name type="scientific">Hydra vulgaris</name>
    <name type="common">Hydra</name>
    <name type="synonym">Hydra attenuata</name>
    <dbReference type="NCBI Taxonomy" id="6087"/>
    <lineage>
        <taxon>Eukaryota</taxon>
        <taxon>Metazoa</taxon>
        <taxon>Cnidaria</taxon>
        <taxon>Hydrozoa</taxon>
        <taxon>Hydroidolina</taxon>
        <taxon>Anthoathecata</taxon>
        <taxon>Aplanulata</taxon>
        <taxon>Hydridae</taxon>
        <taxon>Hydra</taxon>
    </lineage>
</organism>
<comment type="subcellular location">
    <subcellularLocation>
        <location evidence="1">Nucleus</location>
    </subcellularLocation>
</comment>
<dbReference type="InterPro" id="IPR026060">
    <property type="entry name" value="AMY1"/>
</dbReference>
<feature type="coiled-coil region" evidence="4">
    <location>
        <begin position="66"/>
        <end position="100"/>
    </location>
</feature>
<name>A0ABM4BVT2_HYDVU</name>
<dbReference type="CDD" id="cd21937">
    <property type="entry name" value="ZIP_MycBP-like"/>
    <property type="match status" value="1"/>
</dbReference>
<evidence type="ECO:0000256" key="4">
    <source>
        <dbReference type="SAM" id="Coils"/>
    </source>
</evidence>
<dbReference type="PRINTS" id="PR02028">
    <property type="entry name" value="CMYCBINDINGP"/>
</dbReference>
<reference evidence="6" key="1">
    <citation type="submission" date="2025-08" db="UniProtKB">
        <authorList>
            <consortium name="RefSeq"/>
        </authorList>
    </citation>
    <scope>IDENTIFICATION</scope>
</reference>
<comment type="similarity">
    <text evidence="2">Belongs to the AMY1 family.</text>
</comment>
<dbReference type="GeneID" id="136071822"/>
<protein>
    <submittedName>
        <fullName evidence="6">c-Myc-binding protein-like isoform X1</fullName>
    </submittedName>
</protein>
<accession>A0ABM4BVT2</accession>
<dbReference type="Gene3D" id="6.10.250.1060">
    <property type="match status" value="1"/>
</dbReference>
<gene>
    <name evidence="6" type="primary">LOC136071822</name>
</gene>